<dbReference type="STRING" id="765911.Thivi_3896"/>
<dbReference type="RefSeq" id="WP_014780122.1">
    <property type="nucleotide sequence ID" value="NC_018012.1"/>
</dbReference>
<dbReference type="Proteomes" id="UP000006062">
    <property type="component" value="Chromosome"/>
</dbReference>
<protein>
    <recommendedName>
        <fullName evidence="3">Ribbon-helix-helix protein, copG family</fullName>
    </recommendedName>
</protein>
<reference evidence="1 2" key="1">
    <citation type="submission" date="2012-06" db="EMBL/GenBank/DDBJ databases">
        <title>Complete sequence of Thiocystis violascens DSM 198.</title>
        <authorList>
            <consortium name="US DOE Joint Genome Institute"/>
            <person name="Lucas S."/>
            <person name="Han J."/>
            <person name="Lapidus A."/>
            <person name="Cheng J.-F."/>
            <person name="Goodwin L."/>
            <person name="Pitluck S."/>
            <person name="Peters L."/>
            <person name="Ovchinnikova G."/>
            <person name="Teshima H."/>
            <person name="Detter J.C."/>
            <person name="Han C."/>
            <person name="Tapia R."/>
            <person name="Land M."/>
            <person name="Hauser L."/>
            <person name="Kyrpides N."/>
            <person name="Ivanova N."/>
            <person name="Pagani I."/>
            <person name="Vogl K."/>
            <person name="Liu Z."/>
            <person name="Frigaard N.-U."/>
            <person name="Bryant D."/>
            <person name="Woyke T."/>
        </authorList>
    </citation>
    <scope>NUCLEOTIDE SEQUENCE [LARGE SCALE GENOMIC DNA]</scope>
    <source>
        <strain evidence="2">ATCC 17096 / DSM 198 / 6111</strain>
    </source>
</reference>
<evidence type="ECO:0008006" key="3">
    <source>
        <dbReference type="Google" id="ProtNLM"/>
    </source>
</evidence>
<dbReference type="AlphaFoldDB" id="I3YFG7"/>
<dbReference type="KEGG" id="tvi:Thivi_3896"/>
<gene>
    <name evidence="1" type="ordered locus">Thivi_3896</name>
</gene>
<evidence type="ECO:0000313" key="2">
    <source>
        <dbReference type="Proteomes" id="UP000006062"/>
    </source>
</evidence>
<proteinExistence type="predicted"/>
<dbReference type="HOGENOM" id="CLU_2774685_0_0_6"/>
<name>I3YFG7_THIV6</name>
<keyword evidence="2" id="KW-1185">Reference proteome</keyword>
<sequence>MATLHASIPDDLQRQVQAIARARGVPLRLVVEEALRCIVASEPFASDAEADAEIERLQADVLKDHPWET</sequence>
<evidence type="ECO:0000313" key="1">
    <source>
        <dbReference type="EMBL" id="AFL75735.1"/>
    </source>
</evidence>
<dbReference type="EMBL" id="CP003154">
    <property type="protein sequence ID" value="AFL75735.1"/>
    <property type="molecule type" value="Genomic_DNA"/>
</dbReference>
<dbReference type="OrthoDB" id="9855771at2"/>
<organism evidence="1 2">
    <name type="scientific">Thiocystis violascens (strain ATCC 17096 / DSM 198 / 6111)</name>
    <name type="common">Chromatium violascens</name>
    <dbReference type="NCBI Taxonomy" id="765911"/>
    <lineage>
        <taxon>Bacteria</taxon>
        <taxon>Pseudomonadati</taxon>
        <taxon>Pseudomonadota</taxon>
        <taxon>Gammaproteobacteria</taxon>
        <taxon>Chromatiales</taxon>
        <taxon>Chromatiaceae</taxon>
        <taxon>Thiocystis</taxon>
    </lineage>
</organism>
<accession>I3YFG7</accession>